<evidence type="ECO:0000256" key="4">
    <source>
        <dbReference type="ARBA" id="ARBA00022679"/>
    </source>
</evidence>
<dbReference type="GO" id="GO:0008483">
    <property type="term" value="F:transaminase activity"/>
    <property type="evidence" value="ECO:0007669"/>
    <property type="project" value="UniProtKB-KW"/>
</dbReference>
<proteinExistence type="inferred from homology"/>
<dbReference type="InterPro" id="IPR050087">
    <property type="entry name" value="AON_synthase_class-II"/>
</dbReference>
<evidence type="ECO:0000259" key="7">
    <source>
        <dbReference type="Pfam" id="PF00155"/>
    </source>
</evidence>
<dbReference type="EC" id="2.3.1.50" evidence="3"/>
<dbReference type="InterPro" id="IPR004839">
    <property type="entry name" value="Aminotransferase_I/II_large"/>
</dbReference>
<dbReference type="Gene3D" id="3.90.1150.10">
    <property type="entry name" value="Aspartate Aminotransferase, domain 1"/>
    <property type="match status" value="1"/>
</dbReference>
<dbReference type="InterPro" id="IPR015424">
    <property type="entry name" value="PyrdxlP-dep_Trfase"/>
</dbReference>
<protein>
    <recommendedName>
        <fullName evidence="3">serine C-palmitoyltransferase</fullName>
        <ecNumber evidence="3">2.3.1.50</ecNumber>
    </recommendedName>
</protein>
<accession>A0AAN6DW43</accession>
<dbReference type="GO" id="GO:0030170">
    <property type="term" value="F:pyridoxal phosphate binding"/>
    <property type="evidence" value="ECO:0007669"/>
    <property type="project" value="InterPro"/>
</dbReference>
<dbReference type="InterPro" id="IPR001917">
    <property type="entry name" value="Aminotrans_II_pyridoxalP_BS"/>
</dbReference>
<dbReference type="PANTHER" id="PTHR13693:SF3">
    <property type="entry name" value="LD36009P"/>
    <property type="match status" value="1"/>
</dbReference>
<dbReference type="SUPFAM" id="SSF53383">
    <property type="entry name" value="PLP-dependent transferases"/>
    <property type="match status" value="2"/>
</dbReference>
<evidence type="ECO:0000256" key="3">
    <source>
        <dbReference type="ARBA" id="ARBA00013220"/>
    </source>
</evidence>
<evidence type="ECO:0000256" key="2">
    <source>
        <dbReference type="ARBA" id="ARBA00008392"/>
    </source>
</evidence>
<evidence type="ECO:0000313" key="9">
    <source>
        <dbReference type="Proteomes" id="UP001203852"/>
    </source>
</evidence>
<dbReference type="AlphaFoldDB" id="A0AAN6DW43"/>
<dbReference type="GO" id="GO:0016746">
    <property type="term" value="F:acyltransferase activity"/>
    <property type="evidence" value="ECO:0007669"/>
    <property type="project" value="UniProtKB-KW"/>
</dbReference>
<evidence type="ECO:0000256" key="6">
    <source>
        <dbReference type="ARBA" id="ARBA00048528"/>
    </source>
</evidence>
<evidence type="ECO:0000256" key="5">
    <source>
        <dbReference type="ARBA" id="ARBA00022898"/>
    </source>
</evidence>
<comment type="catalytic activity">
    <reaction evidence="6">
        <text>L-serine + hexadecanoyl-CoA + H(+) = 3-oxosphinganine + CO2 + CoA</text>
        <dbReference type="Rhea" id="RHEA:14761"/>
        <dbReference type="ChEBI" id="CHEBI:15378"/>
        <dbReference type="ChEBI" id="CHEBI:16526"/>
        <dbReference type="ChEBI" id="CHEBI:33384"/>
        <dbReference type="ChEBI" id="CHEBI:57287"/>
        <dbReference type="ChEBI" id="CHEBI:57379"/>
        <dbReference type="ChEBI" id="CHEBI:58299"/>
        <dbReference type="EC" id="2.3.1.50"/>
    </reaction>
</comment>
<organism evidence="8 9">
    <name type="scientific">Exophiala viscosa</name>
    <dbReference type="NCBI Taxonomy" id="2486360"/>
    <lineage>
        <taxon>Eukaryota</taxon>
        <taxon>Fungi</taxon>
        <taxon>Dikarya</taxon>
        <taxon>Ascomycota</taxon>
        <taxon>Pezizomycotina</taxon>
        <taxon>Eurotiomycetes</taxon>
        <taxon>Chaetothyriomycetidae</taxon>
        <taxon>Chaetothyriales</taxon>
        <taxon>Herpotrichiellaceae</taxon>
        <taxon>Exophiala</taxon>
    </lineage>
</organism>
<dbReference type="Gene3D" id="3.40.640.10">
    <property type="entry name" value="Type I PLP-dependent aspartate aminotransferase-like (Major domain)"/>
    <property type="match status" value="2"/>
</dbReference>
<dbReference type="InterPro" id="IPR015421">
    <property type="entry name" value="PyrdxlP-dep_Trfase_major"/>
</dbReference>
<dbReference type="Pfam" id="PF00155">
    <property type="entry name" value="Aminotran_1_2"/>
    <property type="match status" value="1"/>
</dbReference>
<evidence type="ECO:0000256" key="1">
    <source>
        <dbReference type="ARBA" id="ARBA00001933"/>
    </source>
</evidence>
<reference evidence="8" key="1">
    <citation type="journal article" date="2022" name="bioRxiv">
        <title>Deciphering the potential niche of two novel black yeast fungi from a biological soil crust based on their genomes, phenotypes, and melanin regulation.</title>
        <authorList>
            <consortium name="DOE Joint Genome Institute"/>
            <person name="Carr E.C."/>
            <person name="Barton Q."/>
            <person name="Grambo S."/>
            <person name="Sullivan M."/>
            <person name="Renfro C.M."/>
            <person name="Kuo A."/>
            <person name="Pangilinan J."/>
            <person name="Lipzen A."/>
            <person name="Keymanesh K."/>
            <person name="Savage E."/>
            <person name="Barry K."/>
            <person name="Grigoriev I.V."/>
            <person name="Riekhof W.R."/>
            <person name="Harris S.S."/>
        </authorList>
    </citation>
    <scope>NUCLEOTIDE SEQUENCE</scope>
    <source>
        <strain evidence="8">JF 03-4F</strain>
    </source>
</reference>
<keyword evidence="9" id="KW-1185">Reference proteome</keyword>
<gene>
    <name evidence="8" type="ORF">EDD36DRAFT_419360</name>
</gene>
<feature type="domain" description="Aminotransferase class I/classII large" evidence="7">
    <location>
        <begin position="177"/>
        <end position="485"/>
    </location>
</feature>
<dbReference type="EMBL" id="MU404354">
    <property type="protein sequence ID" value="KAI1613213.1"/>
    <property type="molecule type" value="Genomic_DNA"/>
</dbReference>
<dbReference type="InterPro" id="IPR015422">
    <property type="entry name" value="PyrdxlP-dep_Trfase_small"/>
</dbReference>
<keyword evidence="8" id="KW-0032">Aminotransferase</keyword>
<comment type="caution">
    <text evidence="8">The sequence shown here is derived from an EMBL/GenBank/DDBJ whole genome shotgun (WGS) entry which is preliminary data.</text>
</comment>
<keyword evidence="4" id="KW-0808">Transferase</keyword>
<comment type="cofactor">
    <cofactor evidence="1">
        <name>pyridoxal 5'-phosphate</name>
        <dbReference type="ChEBI" id="CHEBI:597326"/>
    </cofactor>
</comment>
<sequence>MASEVIPYQQYSFEKIRIQIHERNTGSDSSSSISTKSAEVNSLLPNDILRVLYQPPRTSTWAKVREGGRLLYTRARVVLRDSDTSSQPISEPGKFNHHYVHPLFTQKGKNERVILSVSHGKPLARVRDKNGNSQEVIQSASHNYAGFLGCSQDGIALHQILLAKLPVVNCSDVSPIEKEARERVATFWQADFCLFTSTGYGSNLLAFSAILDKTWMVVLDEKSHNSMFVAAYQSQPGLIRKFRHNDMNDLEKILDACMGQCTNTLVAVEGFFSMDGTIPDLAGLSSLKERFGFTLLVDEAHSFLALGATGRGCVELWNEDETATPVSSDLIDIRTATLSKAIGSIGGTVCAKAVFGPRLTHRRDEMVKAGFDPPPTSALVQCLYVLGQPTMLNRSLKRLRSITIFVRQTLHRAGLYIYGCDSSPILPIYAGRPSVAAKLSYVLRQQGVLASPVSTPAVPFWESRVRLCLSAGFDDSTVHRLLQAILEAAHRVGLIKLTTSTTVPPCKIEDIILGEQESWEASSTEKHIKDLIAACAVDTVPTVREGVVHAAGHDALSTYGLGAGGTRWVVGSTELHVQVEELVVEITGAQDALTYQDSYIGLMSTVAALCRPVHGYKKHCLFVPQDMPAAVEDGIRVAPRAHRPEVTTYTNLKSLTNGMRCLRSRSTYATVVLTSQEIIDQQHLEDFMNRALGEHAGMTILLIDEKGVGTFSCPRNIHGGQDSPRLLLYGSFFRAYNLLGSYLAGDPALIMELRYTSRGYMFSTSQLPFIMGMIAAELQKFADGLGSRPALS</sequence>
<name>A0AAN6DW43_9EURO</name>
<dbReference type="Proteomes" id="UP001203852">
    <property type="component" value="Unassembled WGS sequence"/>
</dbReference>
<comment type="similarity">
    <text evidence="2">Belongs to the class-II pyridoxal-phosphate-dependent aminotransferase family.</text>
</comment>
<dbReference type="PROSITE" id="PS00599">
    <property type="entry name" value="AA_TRANSFER_CLASS_2"/>
    <property type="match status" value="1"/>
</dbReference>
<dbReference type="PANTHER" id="PTHR13693">
    <property type="entry name" value="CLASS II AMINOTRANSFERASE/8-AMINO-7-OXONONANOATE SYNTHASE"/>
    <property type="match status" value="1"/>
</dbReference>
<keyword evidence="5" id="KW-0663">Pyridoxal phosphate</keyword>
<evidence type="ECO:0000313" key="8">
    <source>
        <dbReference type="EMBL" id="KAI1613213.1"/>
    </source>
</evidence>